<evidence type="ECO:0000313" key="3">
    <source>
        <dbReference type="EMBL" id="MEJ2889681.1"/>
    </source>
</evidence>
<gene>
    <name evidence="3" type="ORF">WCD41_24680</name>
</gene>
<feature type="region of interest" description="Disordered" evidence="1">
    <location>
        <begin position="1"/>
        <end position="55"/>
    </location>
</feature>
<evidence type="ECO:0000256" key="2">
    <source>
        <dbReference type="SAM" id="Phobius"/>
    </source>
</evidence>
<keyword evidence="2" id="KW-1133">Transmembrane helix</keyword>
<reference evidence="3 4" key="1">
    <citation type="submission" date="2024-03" db="EMBL/GenBank/DDBJ databases">
        <title>Actinomycetospora sp. OC33-EN06, a novel actinomycete isolated from wild orchid (Aerides multiflora).</title>
        <authorList>
            <person name="Suriyachadkun C."/>
        </authorList>
    </citation>
    <scope>NUCLEOTIDE SEQUENCE [LARGE SCALE GENOMIC DNA]</scope>
    <source>
        <strain evidence="3 4">OC33-EN06</strain>
    </source>
</reference>
<dbReference type="RefSeq" id="WP_337717480.1">
    <property type="nucleotide sequence ID" value="NZ_JBBEGL010000007.1"/>
</dbReference>
<keyword evidence="2" id="KW-0812">Transmembrane</keyword>
<feature type="compositionally biased region" description="Polar residues" evidence="1">
    <location>
        <begin position="46"/>
        <end position="55"/>
    </location>
</feature>
<name>A0ABU8NDD3_9PSEU</name>
<accession>A0ABU8NDD3</accession>
<protein>
    <submittedName>
        <fullName evidence="3">Uncharacterized protein</fullName>
    </submittedName>
</protein>
<dbReference type="Proteomes" id="UP001370100">
    <property type="component" value="Unassembled WGS sequence"/>
</dbReference>
<proteinExistence type="predicted"/>
<keyword evidence="4" id="KW-1185">Reference proteome</keyword>
<feature type="compositionally biased region" description="Basic and acidic residues" evidence="1">
    <location>
        <begin position="1"/>
        <end position="10"/>
    </location>
</feature>
<evidence type="ECO:0000313" key="4">
    <source>
        <dbReference type="Proteomes" id="UP001370100"/>
    </source>
</evidence>
<comment type="caution">
    <text evidence="3">The sequence shown here is derived from an EMBL/GenBank/DDBJ whole genome shotgun (WGS) entry which is preliminary data.</text>
</comment>
<dbReference type="EMBL" id="JBBEGL010000007">
    <property type="protein sequence ID" value="MEJ2889681.1"/>
    <property type="molecule type" value="Genomic_DNA"/>
</dbReference>
<feature type="transmembrane region" description="Helical" evidence="2">
    <location>
        <begin position="81"/>
        <end position="106"/>
    </location>
</feature>
<keyword evidence="2" id="KW-0472">Membrane</keyword>
<evidence type="ECO:0000256" key="1">
    <source>
        <dbReference type="SAM" id="MobiDB-lite"/>
    </source>
</evidence>
<sequence length="116" mass="11769">MAKDKTREDPVETALTAPETPIGAEPVPAGITAGPAAQRPALPAGPTSTPASTHGITDSVVSVAAEGARVVQRVLPHRTPIYLGGAALLVLGLVDLPAAAGGALVYEAIRRWHPAR</sequence>
<organism evidence="3 4">
    <name type="scientific">Actinomycetospora aeridis</name>
    <dbReference type="NCBI Taxonomy" id="3129231"/>
    <lineage>
        <taxon>Bacteria</taxon>
        <taxon>Bacillati</taxon>
        <taxon>Actinomycetota</taxon>
        <taxon>Actinomycetes</taxon>
        <taxon>Pseudonocardiales</taxon>
        <taxon>Pseudonocardiaceae</taxon>
        <taxon>Actinomycetospora</taxon>
    </lineage>
</organism>